<comment type="caution">
    <text evidence="2">The sequence shown here is derived from an EMBL/GenBank/DDBJ whole genome shotgun (WGS) entry which is preliminary data.</text>
</comment>
<proteinExistence type="predicted"/>
<protein>
    <submittedName>
        <fullName evidence="2">Uncharacterized protein</fullName>
    </submittedName>
</protein>
<accession>A0A218WH20</accession>
<dbReference type="EMBL" id="MTKT01004319">
    <property type="protein sequence ID" value="OWM71798.1"/>
    <property type="molecule type" value="Genomic_DNA"/>
</dbReference>
<feature type="region of interest" description="Disordered" evidence="1">
    <location>
        <begin position="1"/>
        <end position="22"/>
    </location>
</feature>
<dbReference type="Proteomes" id="UP000197138">
    <property type="component" value="Unassembled WGS sequence"/>
</dbReference>
<evidence type="ECO:0000256" key="1">
    <source>
        <dbReference type="SAM" id="MobiDB-lite"/>
    </source>
</evidence>
<dbReference type="AlphaFoldDB" id="A0A218WH20"/>
<gene>
    <name evidence="2" type="ORF">CDL15_Pgr002273</name>
</gene>
<evidence type="ECO:0000313" key="3">
    <source>
        <dbReference type="Proteomes" id="UP000197138"/>
    </source>
</evidence>
<sequence>MEMQTVKAPKTEPSLGDNGGIGWALDRMKKQASRRRRSEVVGGRGETMGLAAVDETFVGKKEVGGGVQGCIGGSDGRMLCLNDRKRRLKRTGLEN</sequence>
<organism evidence="2 3">
    <name type="scientific">Punica granatum</name>
    <name type="common">Pomegranate</name>
    <dbReference type="NCBI Taxonomy" id="22663"/>
    <lineage>
        <taxon>Eukaryota</taxon>
        <taxon>Viridiplantae</taxon>
        <taxon>Streptophyta</taxon>
        <taxon>Embryophyta</taxon>
        <taxon>Tracheophyta</taxon>
        <taxon>Spermatophyta</taxon>
        <taxon>Magnoliopsida</taxon>
        <taxon>eudicotyledons</taxon>
        <taxon>Gunneridae</taxon>
        <taxon>Pentapetalae</taxon>
        <taxon>rosids</taxon>
        <taxon>malvids</taxon>
        <taxon>Myrtales</taxon>
        <taxon>Lythraceae</taxon>
        <taxon>Punica</taxon>
    </lineage>
</organism>
<evidence type="ECO:0000313" key="2">
    <source>
        <dbReference type="EMBL" id="OWM71798.1"/>
    </source>
</evidence>
<name>A0A218WH20_PUNGR</name>
<reference evidence="3" key="1">
    <citation type="journal article" date="2017" name="Plant J.">
        <title>The pomegranate (Punica granatum L.) genome and the genomics of punicalagin biosynthesis.</title>
        <authorList>
            <person name="Qin G."/>
            <person name="Xu C."/>
            <person name="Ming R."/>
            <person name="Tang H."/>
            <person name="Guyot R."/>
            <person name="Kramer E.M."/>
            <person name="Hu Y."/>
            <person name="Yi X."/>
            <person name="Qi Y."/>
            <person name="Xu X."/>
            <person name="Gao Z."/>
            <person name="Pan H."/>
            <person name="Jian J."/>
            <person name="Tian Y."/>
            <person name="Yue Z."/>
            <person name="Xu Y."/>
        </authorList>
    </citation>
    <scope>NUCLEOTIDE SEQUENCE [LARGE SCALE GENOMIC DNA]</scope>
    <source>
        <strain evidence="3">cv. Dabenzi</strain>
    </source>
</reference>